<evidence type="ECO:0000256" key="1">
    <source>
        <dbReference type="ARBA" id="ARBA00005495"/>
    </source>
</evidence>
<proteinExistence type="inferred from homology"/>
<feature type="domain" description="CENP-V/GFA" evidence="5">
    <location>
        <begin position="9"/>
        <end position="141"/>
    </location>
</feature>
<dbReference type="PANTHER" id="PTHR33337:SF40">
    <property type="entry name" value="CENP-V_GFA DOMAIN-CONTAINING PROTEIN-RELATED"/>
    <property type="match status" value="1"/>
</dbReference>
<keyword evidence="4" id="KW-0456">Lyase</keyword>
<dbReference type="InterPro" id="IPR011057">
    <property type="entry name" value="Mss4-like_sf"/>
</dbReference>
<keyword evidence="7" id="KW-1185">Reference proteome</keyword>
<dbReference type="PROSITE" id="PS51891">
    <property type="entry name" value="CENP_V_GFA"/>
    <property type="match status" value="1"/>
</dbReference>
<evidence type="ECO:0000313" key="7">
    <source>
        <dbReference type="Proteomes" id="UP000326924"/>
    </source>
</evidence>
<dbReference type="OrthoDB" id="5422068at2759"/>
<comment type="caution">
    <text evidence="6">The sequence shown here is derived from an EMBL/GenBank/DDBJ whole genome shotgun (WGS) entry which is preliminary data.</text>
</comment>
<reference evidence="6 7" key="1">
    <citation type="submission" date="2019-09" db="EMBL/GenBank/DDBJ databases">
        <title>Draft genome of the ectomycorrhizal ascomycete Sphaerosporella brunnea.</title>
        <authorList>
            <consortium name="DOE Joint Genome Institute"/>
            <person name="Benucci G.M."/>
            <person name="Marozzi G."/>
            <person name="Antonielli L."/>
            <person name="Sanchez S."/>
            <person name="Marco P."/>
            <person name="Wang X."/>
            <person name="Falini L.B."/>
            <person name="Barry K."/>
            <person name="Haridas S."/>
            <person name="Lipzen A."/>
            <person name="Labutti K."/>
            <person name="Grigoriev I.V."/>
            <person name="Murat C."/>
            <person name="Martin F."/>
            <person name="Albertini E."/>
            <person name="Donnini D."/>
            <person name="Bonito G."/>
        </authorList>
    </citation>
    <scope>NUCLEOTIDE SEQUENCE [LARGE SCALE GENOMIC DNA]</scope>
    <source>
        <strain evidence="6 7">Sb_GMNB300</strain>
    </source>
</reference>
<dbReference type="GO" id="GO:0046872">
    <property type="term" value="F:metal ion binding"/>
    <property type="evidence" value="ECO:0007669"/>
    <property type="project" value="UniProtKB-KW"/>
</dbReference>
<dbReference type="Proteomes" id="UP000326924">
    <property type="component" value="Unassembled WGS sequence"/>
</dbReference>
<evidence type="ECO:0000313" key="6">
    <source>
        <dbReference type="EMBL" id="KAA8907528.1"/>
    </source>
</evidence>
<dbReference type="PANTHER" id="PTHR33337">
    <property type="entry name" value="GFA DOMAIN-CONTAINING PROTEIN"/>
    <property type="match status" value="1"/>
</dbReference>
<comment type="similarity">
    <text evidence="1">Belongs to the Gfa family.</text>
</comment>
<accession>A0A5J5EXZ4</accession>
<evidence type="ECO:0000256" key="4">
    <source>
        <dbReference type="ARBA" id="ARBA00023239"/>
    </source>
</evidence>
<dbReference type="SUPFAM" id="SSF51316">
    <property type="entry name" value="Mss4-like"/>
    <property type="match status" value="1"/>
</dbReference>
<dbReference type="AlphaFoldDB" id="A0A5J5EXZ4"/>
<dbReference type="GO" id="GO:0016846">
    <property type="term" value="F:carbon-sulfur lyase activity"/>
    <property type="evidence" value="ECO:0007669"/>
    <property type="project" value="InterPro"/>
</dbReference>
<evidence type="ECO:0000256" key="3">
    <source>
        <dbReference type="ARBA" id="ARBA00022833"/>
    </source>
</evidence>
<keyword evidence="2" id="KW-0479">Metal-binding</keyword>
<organism evidence="6 7">
    <name type="scientific">Sphaerosporella brunnea</name>
    <dbReference type="NCBI Taxonomy" id="1250544"/>
    <lineage>
        <taxon>Eukaryota</taxon>
        <taxon>Fungi</taxon>
        <taxon>Dikarya</taxon>
        <taxon>Ascomycota</taxon>
        <taxon>Pezizomycotina</taxon>
        <taxon>Pezizomycetes</taxon>
        <taxon>Pezizales</taxon>
        <taxon>Pyronemataceae</taxon>
        <taxon>Sphaerosporella</taxon>
    </lineage>
</organism>
<gene>
    <name evidence="6" type="ORF">FN846DRAFT_692495</name>
</gene>
<dbReference type="Pfam" id="PF04828">
    <property type="entry name" value="GFA"/>
    <property type="match status" value="1"/>
</dbReference>
<dbReference type="Gene3D" id="3.90.1590.10">
    <property type="entry name" value="glutathione-dependent formaldehyde- activating enzyme (gfa)"/>
    <property type="match status" value="1"/>
</dbReference>
<sequence length="193" mass="22132">MTTLWTTPLRGHCFCNACSYTLDPTREIPAAKLDAFIKEFKNNFISFWDHCTDCRRATTSLATAYFIIPLEYLVWSEGTEQHLKTYVSSNGDVERKFCRQCGTSFTYFRHSRPGGGIDITIGSLADEDLQKLEELGMTPTKLHVFWETGGIRWYQKEWLHGGKEYEPSLWLDGHVADEHAVQIDVDAELAKLK</sequence>
<evidence type="ECO:0000256" key="2">
    <source>
        <dbReference type="ARBA" id="ARBA00022723"/>
    </source>
</evidence>
<dbReference type="InParanoid" id="A0A5J5EXZ4"/>
<evidence type="ECO:0000259" key="5">
    <source>
        <dbReference type="PROSITE" id="PS51891"/>
    </source>
</evidence>
<keyword evidence="3" id="KW-0862">Zinc</keyword>
<dbReference type="EMBL" id="VXIS01000078">
    <property type="protein sequence ID" value="KAA8907528.1"/>
    <property type="molecule type" value="Genomic_DNA"/>
</dbReference>
<protein>
    <submittedName>
        <fullName evidence="6">Mss4-like protein</fullName>
    </submittedName>
</protein>
<name>A0A5J5EXZ4_9PEZI</name>
<dbReference type="InterPro" id="IPR006913">
    <property type="entry name" value="CENP-V/GFA"/>
</dbReference>